<protein>
    <submittedName>
        <fullName evidence="1">DUF2971 domain-containing protein</fullName>
    </submittedName>
</protein>
<accession>A0AA46L187</accession>
<dbReference type="Proteomes" id="UP000321504">
    <property type="component" value="Unassembled WGS sequence"/>
</dbReference>
<gene>
    <name evidence="1" type="ORF">FVP01_25080</name>
</gene>
<reference evidence="1 2" key="1">
    <citation type="submission" date="2019-08" db="EMBL/GenBank/DDBJ databases">
        <title>Emerging of two pre-pandemic pathogenic O4:KUT lineages of Vibrio parahaemolyticus in coastal eastern China.</title>
        <authorList>
            <person name="Yu H."/>
        </authorList>
    </citation>
    <scope>NUCLEOTIDE SEQUENCE [LARGE SCALE GENOMIC DNA]</scope>
    <source>
        <strain evidence="1 2">HZ17-383</strain>
    </source>
</reference>
<dbReference type="AlphaFoldDB" id="A0AA46L187"/>
<evidence type="ECO:0000313" key="2">
    <source>
        <dbReference type="Proteomes" id="UP000321504"/>
    </source>
</evidence>
<sequence>MKVVGKVPDDTQPLWRYFKVERLIDFLRSGELYFASAREFQDVFEGAISIQTFESEGGSDTFEPAFEELKRLTKVSCWHRASHESDAMWQLYADKWRGVAIQTNFDKLVTSVKPFRLSPEFGVEELWVGNVVYKDLTKEKLDVSFLERFWNKHIAFQWESELRLAISLRLAEESGVSVPECGIKVSFDIEQLVECIHLGPSLSSENIEAIHSCANEIGLGDRVRVSSLLGVPRYT</sequence>
<dbReference type="RefSeq" id="WP_147725194.1">
    <property type="nucleotide sequence ID" value="NZ_JAKNOA010000203.1"/>
</dbReference>
<proteinExistence type="predicted"/>
<organism evidence="1 2">
    <name type="scientific">Vibrio parahaemolyticus</name>
    <dbReference type="NCBI Taxonomy" id="670"/>
    <lineage>
        <taxon>Bacteria</taxon>
        <taxon>Pseudomonadati</taxon>
        <taxon>Pseudomonadota</taxon>
        <taxon>Gammaproteobacteria</taxon>
        <taxon>Vibrionales</taxon>
        <taxon>Vibrionaceae</taxon>
        <taxon>Vibrio</taxon>
    </lineage>
</organism>
<comment type="caution">
    <text evidence="1">The sequence shown here is derived from an EMBL/GenBank/DDBJ whole genome shotgun (WGS) entry which is preliminary data.</text>
</comment>
<dbReference type="EMBL" id="VRMQ01000024">
    <property type="protein sequence ID" value="TXN11295.1"/>
    <property type="molecule type" value="Genomic_DNA"/>
</dbReference>
<name>A0AA46L187_VIBPH</name>
<evidence type="ECO:0000313" key="1">
    <source>
        <dbReference type="EMBL" id="TXN11295.1"/>
    </source>
</evidence>